<feature type="transmembrane region" description="Helical" evidence="6">
    <location>
        <begin position="246"/>
        <end position="263"/>
    </location>
</feature>
<evidence type="ECO:0000259" key="7">
    <source>
        <dbReference type="Pfam" id="PF00892"/>
    </source>
</evidence>
<evidence type="ECO:0000256" key="6">
    <source>
        <dbReference type="SAM" id="Phobius"/>
    </source>
</evidence>
<name>A0AB36TFG3_ACETH</name>
<dbReference type="Pfam" id="PF00892">
    <property type="entry name" value="EamA"/>
    <property type="match status" value="2"/>
</dbReference>
<feature type="domain" description="EamA" evidence="7">
    <location>
        <begin position="155"/>
        <end position="286"/>
    </location>
</feature>
<evidence type="ECO:0000256" key="5">
    <source>
        <dbReference type="ARBA" id="ARBA00023136"/>
    </source>
</evidence>
<dbReference type="Proteomes" id="UP000223596">
    <property type="component" value="Unassembled WGS sequence"/>
</dbReference>
<evidence type="ECO:0000313" key="8">
    <source>
        <dbReference type="EMBL" id="PFH02617.1"/>
    </source>
</evidence>
<evidence type="ECO:0000256" key="4">
    <source>
        <dbReference type="ARBA" id="ARBA00022989"/>
    </source>
</evidence>
<accession>A0AB36TFG3</accession>
<sequence>MRKFNFGYLFILVTVVFFSTYEVVSKTIIGKVDPFQINFLRFFIGGSLLFLFLLIKRDVKIDRKSLMIVSAAGILNVVFSMNLLQLSLNVAYAKAAVVAVIFSSNPIFVSIFAAVMDKEKITLFKAAGMFLGMLGIAVISINGQAFRDINILSPLLALMSAGLYGLYTVVGRRASSKIGSIKMNAYSFLIGSLILLSVLLIKGLPAFKFDCSAWPQVVYLSVFVTGIAYLIYFMGLVRTGAGSGSVVFFLKPVLASVFAIVFLGEKITLNLIFGTFLILLGMAVMFYWEKIRQRFV</sequence>
<dbReference type="InterPro" id="IPR050638">
    <property type="entry name" value="AA-Vitamin_Transporters"/>
</dbReference>
<gene>
    <name evidence="8" type="ORF">M972_111401</name>
</gene>
<reference evidence="8 9" key="1">
    <citation type="submission" date="2017-09" db="EMBL/GenBank/DDBJ databases">
        <title>Evaluation of Pacific Biosciences Sequencing Technology to Finishing C. thermocellum Genome Sequences.</title>
        <authorList>
            <person name="Brown S."/>
        </authorList>
    </citation>
    <scope>NUCLEOTIDE SEQUENCE [LARGE SCALE GENOMIC DNA]</scope>
    <source>
        <strain evidence="8 9">AD2</strain>
    </source>
</reference>
<feature type="transmembrane region" description="Helical" evidence="6">
    <location>
        <begin position="183"/>
        <end position="201"/>
    </location>
</feature>
<dbReference type="SUPFAM" id="SSF103481">
    <property type="entry name" value="Multidrug resistance efflux transporter EmrE"/>
    <property type="match status" value="2"/>
</dbReference>
<dbReference type="EMBL" id="PDBW01000001">
    <property type="protein sequence ID" value="PFH02617.1"/>
    <property type="molecule type" value="Genomic_DNA"/>
</dbReference>
<feature type="transmembrane region" description="Helical" evidence="6">
    <location>
        <begin position="269"/>
        <end position="288"/>
    </location>
</feature>
<evidence type="ECO:0000256" key="1">
    <source>
        <dbReference type="ARBA" id="ARBA00004141"/>
    </source>
</evidence>
<dbReference type="PANTHER" id="PTHR32322">
    <property type="entry name" value="INNER MEMBRANE TRANSPORTER"/>
    <property type="match status" value="1"/>
</dbReference>
<feature type="transmembrane region" description="Helical" evidence="6">
    <location>
        <begin position="35"/>
        <end position="54"/>
    </location>
</feature>
<comment type="caution">
    <text evidence="8">The sequence shown here is derived from an EMBL/GenBank/DDBJ whole genome shotgun (WGS) entry which is preliminary data.</text>
</comment>
<keyword evidence="5 6" id="KW-0472">Membrane</keyword>
<dbReference type="InterPro" id="IPR037185">
    <property type="entry name" value="EmrE-like"/>
</dbReference>
<dbReference type="RefSeq" id="WP_003517216.1">
    <property type="nucleotide sequence ID" value="NZ_CP013828.1"/>
</dbReference>
<comment type="similarity">
    <text evidence="2">Belongs to the EamA transporter family.</text>
</comment>
<protein>
    <submittedName>
        <fullName evidence="8">Threonine/homoserine efflux transporter RhtA</fullName>
    </submittedName>
</protein>
<dbReference type="GeneID" id="35804205"/>
<dbReference type="AlphaFoldDB" id="A0AB36TFG3"/>
<evidence type="ECO:0000256" key="2">
    <source>
        <dbReference type="ARBA" id="ARBA00007362"/>
    </source>
</evidence>
<feature type="domain" description="EamA" evidence="7">
    <location>
        <begin position="6"/>
        <end position="140"/>
    </location>
</feature>
<dbReference type="GO" id="GO:0016020">
    <property type="term" value="C:membrane"/>
    <property type="evidence" value="ECO:0007669"/>
    <property type="project" value="UniProtKB-SubCell"/>
</dbReference>
<feature type="transmembrane region" description="Helical" evidence="6">
    <location>
        <begin position="151"/>
        <end position="171"/>
    </location>
</feature>
<evidence type="ECO:0000256" key="3">
    <source>
        <dbReference type="ARBA" id="ARBA00022692"/>
    </source>
</evidence>
<comment type="subcellular location">
    <subcellularLocation>
        <location evidence="1">Membrane</location>
        <topology evidence="1">Multi-pass membrane protein</topology>
    </subcellularLocation>
</comment>
<dbReference type="InterPro" id="IPR000620">
    <property type="entry name" value="EamA_dom"/>
</dbReference>
<keyword evidence="4 6" id="KW-1133">Transmembrane helix</keyword>
<proteinExistence type="inferred from homology"/>
<feature type="transmembrane region" description="Helical" evidence="6">
    <location>
        <begin position="66"/>
        <end position="85"/>
    </location>
</feature>
<feature type="transmembrane region" description="Helical" evidence="6">
    <location>
        <begin position="127"/>
        <end position="145"/>
    </location>
</feature>
<feature type="transmembrane region" description="Helical" evidence="6">
    <location>
        <begin position="91"/>
        <end position="115"/>
    </location>
</feature>
<dbReference type="PANTHER" id="PTHR32322:SF2">
    <property type="entry name" value="EAMA DOMAIN-CONTAINING PROTEIN"/>
    <property type="match status" value="1"/>
</dbReference>
<evidence type="ECO:0000313" key="9">
    <source>
        <dbReference type="Proteomes" id="UP000223596"/>
    </source>
</evidence>
<keyword evidence="3 6" id="KW-0812">Transmembrane</keyword>
<organism evidence="8 9">
    <name type="scientific">Acetivibrio thermocellus AD2</name>
    <dbReference type="NCBI Taxonomy" id="1138384"/>
    <lineage>
        <taxon>Bacteria</taxon>
        <taxon>Bacillati</taxon>
        <taxon>Bacillota</taxon>
        <taxon>Clostridia</taxon>
        <taxon>Eubacteriales</taxon>
        <taxon>Oscillospiraceae</taxon>
        <taxon>Acetivibrio</taxon>
    </lineage>
</organism>
<feature type="transmembrane region" description="Helical" evidence="6">
    <location>
        <begin position="213"/>
        <end position="234"/>
    </location>
</feature>